<keyword evidence="1" id="KW-0732">Signal</keyword>
<feature type="signal peptide" evidence="1">
    <location>
        <begin position="1"/>
        <end position="21"/>
    </location>
</feature>
<name>A0A2N1M178_9GLOM</name>
<reference evidence="2 3" key="1">
    <citation type="submission" date="2016-04" db="EMBL/GenBank/DDBJ databases">
        <title>Genome analyses suggest a sexual origin of heterokaryosis in a supposedly ancient asexual fungus.</title>
        <authorList>
            <person name="Ropars J."/>
            <person name="Sedzielewska K."/>
            <person name="Noel J."/>
            <person name="Charron P."/>
            <person name="Farinelli L."/>
            <person name="Marton T."/>
            <person name="Kruger M."/>
            <person name="Pelin A."/>
            <person name="Brachmann A."/>
            <person name="Corradi N."/>
        </authorList>
    </citation>
    <scope>NUCLEOTIDE SEQUENCE [LARGE SCALE GENOMIC DNA]</scope>
    <source>
        <strain evidence="2 3">C2</strain>
    </source>
</reference>
<gene>
    <name evidence="2" type="ORF">RhiirC2_859029</name>
</gene>
<feature type="chain" id="PRO_5015007322" evidence="1">
    <location>
        <begin position="22"/>
        <end position="52"/>
    </location>
</feature>
<sequence length="52" mass="6162">MGRVWLSLFFTFLFIVGVGQNWKLHAWRKIMKSVGCTDITPYKKIEVRGKFQ</sequence>
<dbReference type="AlphaFoldDB" id="A0A2N1M178"/>
<evidence type="ECO:0000256" key="1">
    <source>
        <dbReference type="SAM" id="SignalP"/>
    </source>
</evidence>
<protein>
    <submittedName>
        <fullName evidence="2">Uncharacterized protein</fullName>
    </submittedName>
</protein>
<comment type="caution">
    <text evidence="2">The sequence shown here is derived from an EMBL/GenBank/DDBJ whole genome shotgun (WGS) entry which is preliminary data.</text>
</comment>
<evidence type="ECO:0000313" key="2">
    <source>
        <dbReference type="EMBL" id="PKK55414.1"/>
    </source>
</evidence>
<proteinExistence type="predicted"/>
<accession>A0A2N1M178</accession>
<dbReference type="EMBL" id="LLXL01007664">
    <property type="protein sequence ID" value="PKK55414.1"/>
    <property type="molecule type" value="Genomic_DNA"/>
</dbReference>
<evidence type="ECO:0000313" key="3">
    <source>
        <dbReference type="Proteomes" id="UP000233469"/>
    </source>
</evidence>
<reference evidence="2 3" key="2">
    <citation type="submission" date="2017-10" db="EMBL/GenBank/DDBJ databases">
        <title>Extensive intraspecific genome diversity in a model arbuscular mycorrhizal fungus.</title>
        <authorList>
            <person name="Chen E.C.H."/>
            <person name="Morin E."/>
            <person name="Baudet D."/>
            <person name="Noel J."/>
            <person name="Ndikumana S."/>
            <person name="Charron P."/>
            <person name="St-Onge C."/>
            <person name="Giorgi J."/>
            <person name="Grigoriev I.V."/>
            <person name="Roux C."/>
            <person name="Martin F.M."/>
            <person name="Corradi N."/>
        </authorList>
    </citation>
    <scope>NUCLEOTIDE SEQUENCE [LARGE SCALE GENOMIC DNA]</scope>
    <source>
        <strain evidence="2 3">C2</strain>
    </source>
</reference>
<dbReference type="VEuPathDB" id="FungiDB:RhiirA1_429005"/>
<organism evidence="2 3">
    <name type="scientific">Rhizophagus irregularis</name>
    <dbReference type="NCBI Taxonomy" id="588596"/>
    <lineage>
        <taxon>Eukaryota</taxon>
        <taxon>Fungi</taxon>
        <taxon>Fungi incertae sedis</taxon>
        <taxon>Mucoromycota</taxon>
        <taxon>Glomeromycotina</taxon>
        <taxon>Glomeromycetes</taxon>
        <taxon>Glomerales</taxon>
        <taxon>Glomeraceae</taxon>
        <taxon>Rhizophagus</taxon>
    </lineage>
</organism>
<dbReference type="Proteomes" id="UP000233469">
    <property type="component" value="Unassembled WGS sequence"/>
</dbReference>